<dbReference type="OrthoDB" id="2394218at2759"/>
<dbReference type="Gene3D" id="3.30.420.40">
    <property type="match status" value="2"/>
</dbReference>
<comment type="caution">
    <text evidence="1">The sequence shown here is derived from an EMBL/GenBank/DDBJ whole genome shotgun (WGS) entry which is preliminary data.</text>
</comment>
<sequence length="639" mass="71765">MAANADIIVAIDLGTTFTGELDLFQLDFCLTEFKRAGVAWMTPKRPPHVINDWPGSGDRSERKVPTTLVYNSDGSISSWGFLCEDDDDDDAGSSKTRREFFKIFLDQDTLTAAQRQGISSVPSSTNEAQRFIIDYLKEIYSHVKEIIETQIGKRSLGGWGQLNAVFLFSVPTTWTSMAIINTFKGIIKSAGFGTEGPNHTAQLDLTEAEAASIATLKMSPLEFQKGSLFLTVDAGGGTTDLALMRVTSTEASYPEISQVASVTGIGIGSTLIDRAFVRLVTERLEAYPEVRRVLPTYNIIVSSRSSQLKAYATKMSRSPLFINAIKHKFGEKSWTWDNFRFKMDGVSHEFSHPGLRIENGRMLFSKTREEIQQLFDSQIEGMIKKIREQLDWITQSGMREQVAYMVLAGGLGSSVYVRRKIQEYLMSCNHPNANQVVVIPCQEPQLAVIRGLLLDQQQKLETGSHVLKTRIARASYGVLVKVPYSAALHASEDTEVDRFDRDRTWALRQIHWLIRKGDAIDSDAVLTKGFEFWLGPRETTRTWDAIFLISHNEASQLPKSLKQPGASKLCSVESNLSGVKQHELVMKHKRGTCLRRGKTYYICNFDIHVIVAPADIRFELWFGGRKWSGNHEPILVTWD</sequence>
<dbReference type="Gene3D" id="3.90.640.10">
    <property type="entry name" value="Actin, Chain A, domain 4"/>
    <property type="match status" value="1"/>
</dbReference>
<organism evidence="1 2">
    <name type="scientific">Clonostachys rhizophaga</name>
    <dbReference type="NCBI Taxonomy" id="160324"/>
    <lineage>
        <taxon>Eukaryota</taxon>
        <taxon>Fungi</taxon>
        <taxon>Dikarya</taxon>
        <taxon>Ascomycota</taxon>
        <taxon>Pezizomycotina</taxon>
        <taxon>Sordariomycetes</taxon>
        <taxon>Hypocreomycetidae</taxon>
        <taxon>Hypocreales</taxon>
        <taxon>Bionectriaceae</taxon>
        <taxon>Clonostachys</taxon>
    </lineage>
</organism>
<dbReference type="CDD" id="cd10170">
    <property type="entry name" value="ASKHA_NBD_HSP70"/>
    <property type="match status" value="1"/>
</dbReference>
<dbReference type="InterPro" id="IPR043129">
    <property type="entry name" value="ATPase_NBD"/>
</dbReference>
<dbReference type="PANTHER" id="PTHR42749:SF1">
    <property type="entry name" value="CELL SHAPE-DETERMINING PROTEIN MREB"/>
    <property type="match status" value="1"/>
</dbReference>
<dbReference type="EMBL" id="CABFNQ020000614">
    <property type="protein sequence ID" value="CAH0020097.1"/>
    <property type="molecule type" value="Genomic_DNA"/>
</dbReference>
<dbReference type="SUPFAM" id="SSF53067">
    <property type="entry name" value="Actin-like ATPase domain"/>
    <property type="match status" value="1"/>
</dbReference>
<dbReference type="Proteomes" id="UP000696573">
    <property type="component" value="Unassembled WGS sequence"/>
</dbReference>
<name>A0A9N9VAT8_9HYPO</name>
<keyword evidence="2" id="KW-1185">Reference proteome</keyword>
<reference evidence="1" key="1">
    <citation type="submission" date="2021-10" db="EMBL/GenBank/DDBJ databases">
        <authorList>
            <person name="Piombo E."/>
        </authorList>
    </citation>
    <scope>NUCLEOTIDE SEQUENCE</scope>
</reference>
<evidence type="ECO:0000313" key="1">
    <source>
        <dbReference type="EMBL" id="CAH0020097.1"/>
    </source>
</evidence>
<dbReference type="AlphaFoldDB" id="A0A9N9VAT8"/>
<proteinExistence type="predicted"/>
<protein>
    <recommendedName>
        <fullName evidence="3">Hsp70 family chaperone</fullName>
    </recommendedName>
</protein>
<gene>
    <name evidence="1" type="ORF">CRHIZ90672A_00018531</name>
</gene>
<evidence type="ECO:0000313" key="2">
    <source>
        <dbReference type="Proteomes" id="UP000696573"/>
    </source>
</evidence>
<accession>A0A9N9VAT8</accession>
<dbReference type="PANTHER" id="PTHR42749">
    <property type="entry name" value="CELL SHAPE-DETERMINING PROTEIN MREB"/>
    <property type="match status" value="1"/>
</dbReference>
<evidence type="ECO:0008006" key="3">
    <source>
        <dbReference type="Google" id="ProtNLM"/>
    </source>
</evidence>